<keyword evidence="6" id="KW-0411">Iron-sulfur</keyword>
<dbReference type="EMBL" id="LAZR01053793">
    <property type="protein sequence ID" value="KKK79971.1"/>
    <property type="molecule type" value="Genomic_DNA"/>
</dbReference>
<dbReference type="Pfam" id="PF03167">
    <property type="entry name" value="UDG"/>
    <property type="match status" value="1"/>
</dbReference>
<reference evidence="9" key="1">
    <citation type="journal article" date="2015" name="Nature">
        <title>Complex archaea that bridge the gap between prokaryotes and eukaryotes.</title>
        <authorList>
            <person name="Spang A."/>
            <person name="Saw J.H."/>
            <person name="Jorgensen S.L."/>
            <person name="Zaremba-Niedzwiedzka K."/>
            <person name="Martijn J."/>
            <person name="Lind A.E."/>
            <person name="van Eijk R."/>
            <person name="Schleper C."/>
            <person name="Guy L."/>
            <person name="Ettema T.J."/>
        </authorList>
    </citation>
    <scope>NUCLEOTIDE SEQUENCE</scope>
</reference>
<dbReference type="GO" id="GO:0046872">
    <property type="term" value="F:metal ion binding"/>
    <property type="evidence" value="ECO:0007669"/>
    <property type="project" value="UniProtKB-KW"/>
</dbReference>
<dbReference type="SMART" id="SM00986">
    <property type="entry name" value="UDG"/>
    <property type="match status" value="1"/>
</dbReference>
<dbReference type="SMART" id="SM00987">
    <property type="entry name" value="UreE_C"/>
    <property type="match status" value="1"/>
</dbReference>
<dbReference type="GO" id="GO:0097506">
    <property type="term" value="F:deaminated base DNA N-glycosylase activity"/>
    <property type="evidence" value="ECO:0007669"/>
    <property type="project" value="UniProtKB-ARBA"/>
</dbReference>
<keyword evidence="3" id="KW-0227">DNA damage</keyword>
<evidence type="ECO:0000259" key="8">
    <source>
        <dbReference type="SMART" id="SM00986"/>
    </source>
</evidence>
<dbReference type="GO" id="GO:0006281">
    <property type="term" value="P:DNA repair"/>
    <property type="evidence" value="ECO:0007669"/>
    <property type="project" value="UniProtKB-KW"/>
</dbReference>
<organism evidence="9">
    <name type="scientific">marine sediment metagenome</name>
    <dbReference type="NCBI Taxonomy" id="412755"/>
    <lineage>
        <taxon>unclassified sequences</taxon>
        <taxon>metagenomes</taxon>
        <taxon>ecological metagenomes</taxon>
    </lineage>
</organism>
<evidence type="ECO:0000256" key="2">
    <source>
        <dbReference type="ARBA" id="ARBA00022723"/>
    </source>
</evidence>
<keyword evidence="1" id="KW-0004">4Fe-4S</keyword>
<keyword evidence="2" id="KW-0479">Metal-binding</keyword>
<evidence type="ECO:0000256" key="5">
    <source>
        <dbReference type="ARBA" id="ARBA00023004"/>
    </source>
</evidence>
<evidence type="ECO:0000256" key="6">
    <source>
        <dbReference type="ARBA" id="ARBA00023014"/>
    </source>
</evidence>
<dbReference type="SUPFAM" id="SSF52141">
    <property type="entry name" value="Uracil-DNA glycosylase-like"/>
    <property type="match status" value="1"/>
</dbReference>
<evidence type="ECO:0000256" key="1">
    <source>
        <dbReference type="ARBA" id="ARBA00022485"/>
    </source>
</evidence>
<accession>A0A0F9B613</accession>
<evidence type="ECO:0000256" key="7">
    <source>
        <dbReference type="ARBA" id="ARBA00023204"/>
    </source>
</evidence>
<evidence type="ECO:0000313" key="9">
    <source>
        <dbReference type="EMBL" id="KKK79971.1"/>
    </source>
</evidence>
<dbReference type="PANTHER" id="PTHR33693">
    <property type="entry name" value="TYPE-5 URACIL-DNA GLYCOSYLASE"/>
    <property type="match status" value="1"/>
</dbReference>
<comment type="caution">
    <text evidence="9">The sequence shown here is derived from an EMBL/GenBank/DDBJ whole genome shotgun (WGS) entry which is preliminary data.</text>
</comment>
<dbReference type="InterPro" id="IPR051536">
    <property type="entry name" value="UDG_Type-4/5"/>
</dbReference>
<dbReference type="PANTHER" id="PTHR33693:SF1">
    <property type="entry name" value="TYPE-4 URACIL-DNA GLYCOSYLASE"/>
    <property type="match status" value="1"/>
</dbReference>
<sequence>MDIEKVIERNFTRITEEYRAFALEKDKCQKCSIYKNYSQVVQSEGNAKNPTFMFIGEAAGKDEVEQVRPFVGAAGRVLRTEMRKYPKAFKRTNTIITNVLACRPLDNKFPAGDKSPEVSVCTNNWLFKEIKILRPKIIVTLGNPALKYVCGDWGITANRGKWKFLHRFRVWSFATYHPSYVMRSERSEKQFVVEQFQNDIRAVATMWH</sequence>
<feature type="non-terminal residue" evidence="9">
    <location>
        <position position="208"/>
    </location>
</feature>
<dbReference type="GO" id="GO:0051539">
    <property type="term" value="F:4 iron, 4 sulfur cluster binding"/>
    <property type="evidence" value="ECO:0007669"/>
    <property type="project" value="UniProtKB-KW"/>
</dbReference>
<gene>
    <name evidence="9" type="ORF">LCGC14_2828170</name>
</gene>
<evidence type="ECO:0000256" key="3">
    <source>
        <dbReference type="ARBA" id="ARBA00022763"/>
    </source>
</evidence>
<protein>
    <recommendedName>
        <fullName evidence="8">Uracil-DNA glycosylase-like domain-containing protein</fullName>
    </recommendedName>
</protein>
<feature type="domain" description="Uracil-DNA glycosylase-like" evidence="8">
    <location>
        <begin position="42"/>
        <end position="197"/>
    </location>
</feature>
<name>A0A0F9B613_9ZZZZ</name>
<evidence type="ECO:0000256" key="4">
    <source>
        <dbReference type="ARBA" id="ARBA00022801"/>
    </source>
</evidence>
<dbReference type="InterPro" id="IPR005122">
    <property type="entry name" value="Uracil-DNA_glycosylase-like"/>
</dbReference>
<proteinExistence type="predicted"/>
<keyword evidence="5" id="KW-0408">Iron</keyword>
<keyword evidence="7" id="KW-0234">DNA repair</keyword>
<dbReference type="CDD" id="cd10030">
    <property type="entry name" value="UDG-F4_TTUDGA_SPO1dp_like"/>
    <property type="match status" value="1"/>
</dbReference>
<keyword evidence="4" id="KW-0378">Hydrolase</keyword>
<dbReference type="AlphaFoldDB" id="A0A0F9B613"/>
<dbReference type="Gene3D" id="3.40.470.10">
    <property type="entry name" value="Uracil-DNA glycosylase-like domain"/>
    <property type="match status" value="1"/>
</dbReference>
<dbReference type="InterPro" id="IPR036895">
    <property type="entry name" value="Uracil-DNA_glycosylase-like_sf"/>
</dbReference>